<evidence type="ECO:0000313" key="1">
    <source>
        <dbReference type="EMBL" id="KAF0736772.1"/>
    </source>
</evidence>
<accession>A0A6G0X9M0</accession>
<dbReference type="AlphaFoldDB" id="A0A6G0X9M0"/>
<evidence type="ECO:0000313" key="2">
    <source>
        <dbReference type="Proteomes" id="UP000481153"/>
    </source>
</evidence>
<gene>
    <name evidence="1" type="ORF">Ae201684_006932</name>
</gene>
<dbReference type="Proteomes" id="UP000481153">
    <property type="component" value="Unassembled WGS sequence"/>
</dbReference>
<name>A0A6G0X9M0_9STRA</name>
<dbReference type="EMBL" id="VJMJ01000087">
    <property type="protein sequence ID" value="KAF0736772.1"/>
    <property type="molecule type" value="Genomic_DNA"/>
</dbReference>
<proteinExistence type="predicted"/>
<keyword evidence="2" id="KW-1185">Reference proteome</keyword>
<protein>
    <submittedName>
        <fullName evidence="1">Uncharacterized protein</fullName>
    </submittedName>
</protein>
<comment type="caution">
    <text evidence="1">The sequence shown here is derived from an EMBL/GenBank/DDBJ whole genome shotgun (WGS) entry which is preliminary data.</text>
</comment>
<sequence length="180" mass="20439">MTHFVTSSITQMAMIDSRKRVFEEFPPSSPSKQSKVNAYDTPTATREAVALNQLQSALLCVLELQSRTLERFRTTGDWLSAHPLLVKTEVARRAIVQERRKVLLERELNASLHNNEEHAKRTGTSSSKRVTFNDVVDVQEAVPMDRSRGEVSSVQPEEVLMVKTMGLQSMPMQNFSEFWS</sequence>
<reference evidence="1 2" key="1">
    <citation type="submission" date="2019-07" db="EMBL/GenBank/DDBJ databases">
        <title>Genomics analysis of Aphanomyces spp. identifies a new class of oomycete effector associated with host adaptation.</title>
        <authorList>
            <person name="Gaulin E."/>
        </authorList>
    </citation>
    <scope>NUCLEOTIDE SEQUENCE [LARGE SCALE GENOMIC DNA]</scope>
    <source>
        <strain evidence="1 2">ATCC 201684</strain>
    </source>
</reference>
<organism evidence="1 2">
    <name type="scientific">Aphanomyces euteiches</name>
    <dbReference type="NCBI Taxonomy" id="100861"/>
    <lineage>
        <taxon>Eukaryota</taxon>
        <taxon>Sar</taxon>
        <taxon>Stramenopiles</taxon>
        <taxon>Oomycota</taxon>
        <taxon>Saprolegniomycetes</taxon>
        <taxon>Saprolegniales</taxon>
        <taxon>Verrucalvaceae</taxon>
        <taxon>Aphanomyces</taxon>
    </lineage>
</organism>
<dbReference type="VEuPathDB" id="FungiDB:AeMF1_003631"/>